<accession>A0A0A9YCC8</accession>
<dbReference type="EMBL" id="GBHO01012872">
    <property type="protein sequence ID" value="JAG30732.1"/>
    <property type="molecule type" value="Transcribed_RNA"/>
</dbReference>
<evidence type="ECO:0000313" key="1">
    <source>
        <dbReference type="EMBL" id="JAG30732.1"/>
    </source>
</evidence>
<reference evidence="1" key="1">
    <citation type="journal article" date="2014" name="PLoS ONE">
        <title>Transcriptome-Based Identification of ABC Transporters in the Western Tarnished Plant Bug Lygus hesperus.</title>
        <authorList>
            <person name="Hull J.J."/>
            <person name="Chaney K."/>
            <person name="Geib S.M."/>
            <person name="Fabrick J.A."/>
            <person name="Brent C.S."/>
            <person name="Walsh D."/>
            <person name="Lavine L.C."/>
        </authorList>
    </citation>
    <scope>NUCLEOTIDE SEQUENCE</scope>
</reference>
<name>A0A0A9YCC8_LYGHE</name>
<reference evidence="1" key="2">
    <citation type="submission" date="2014-07" db="EMBL/GenBank/DDBJ databases">
        <authorList>
            <person name="Hull J."/>
        </authorList>
    </citation>
    <scope>NUCLEOTIDE SEQUENCE</scope>
</reference>
<organism evidence="1">
    <name type="scientific">Lygus hesperus</name>
    <name type="common">Western plant bug</name>
    <dbReference type="NCBI Taxonomy" id="30085"/>
    <lineage>
        <taxon>Eukaryota</taxon>
        <taxon>Metazoa</taxon>
        <taxon>Ecdysozoa</taxon>
        <taxon>Arthropoda</taxon>
        <taxon>Hexapoda</taxon>
        <taxon>Insecta</taxon>
        <taxon>Pterygota</taxon>
        <taxon>Neoptera</taxon>
        <taxon>Paraneoptera</taxon>
        <taxon>Hemiptera</taxon>
        <taxon>Heteroptera</taxon>
        <taxon>Panheteroptera</taxon>
        <taxon>Cimicomorpha</taxon>
        <taxon>Miridae</taxon>
        <taxon>Mirini</taxon>
        <taxon>Lygus</taxon>
    </lineage>
</organism>
<protein>
    <submittedName>
        <fullName evidence="1">Uncharacterized protein</fullName>
    </submittedName>
</protein>
<proteinExistence type="predicted"/>
<feature type="non-terminal residue" evidence="1">
    <location>
        <position position="109"/>
    </location>
</feature>
<sequence>MVLRRNSNLIDTAKSVGFHRVSLLNHHGHRRPIVCLFFLLRDELLFTTTVPSTYKSNASNSGMKFYNKQLKKGTIIILQNIVQEPALKKRPDSRRRFEYKYQKRCKLLH</sequence>
<dbReference type="AlphaFoldDB" id="A0A0A9YCC8"/>
<gene>
    <name evidence="1" type="ORF">CM83_50133</name>
</gene>